<dbReference type="STRING" id="3055.A0A2K3CUT1"/>
<dbReference type="InterPro" id="IPR050216">
    <property type="entry name" value="LRR_domain-containing"/>
</dbReference>
<keyword evidence="2" id="KW-0433">Leucine-rich repeat</keyword>
<dbReference type="EMBL" id="CM008977">
    <property type="protein sequence ID" value="PNW72042.1"/>
    <property type="molecule type" value="Genomic_DNA"/>
</dbReference>
<dbReference type="KEGG" id="cre:CHLRE_16g684800v5"/>
<reference evidence="5 6" key="1">
    <citation type="journal article" date="2007" name="Science">
        <title>The Chlamydomonas genome reveals the evolution of key animal and plant functions.</title>
        <authorList>
            <person name="Merchant S.S."/>
            <person name="Prochnik S.E."/>
            <person name="Vallon O."/>
            <person name="Harris E.H."/>
            <person name="Karpowicz S.J."/>
            <person name="Witman G.B."/>
            <person name="Terry A."/>
            <person name="Salamov A."/>
            <person name="Fritz-Laylin L.K."/>
            <person name="Marechal-Drouard L."/>
            <person name="Marshall W.F."/>
            <person name="Qu L.H."/>
            <person name="Nelson D.R."/>
            <person name="Sanderfoot A.A."/>
            <person name="Spalding M.H."/>
            <person name="Kapitonov V.V."/>
            <person name="Ren Q."/>
            <person name="Ferris P."/>
            <person name="Lindquist E."/>
            <person name="Shapiro H."/>
            <person name="Lucas S.M."/>
            <person name="Grimwood J."/>
            <person name="Schmutz J."/>
            <person name="Cardol P."/>
            <person name="Cerutti H."/>
            <person name="Chanfreau G."/>
            <person name="Chen C.L."/>
            <person name="Cognat V."/>
            <person name="Croft M.T."/>
            <person name="Dent R."/>
            <person name="Dutcher S."/>
            <person name="Fernandez E."/>
            <person name="Fukuzawa H."/>
            <person name="Gonzalez-Ballester D."/>
            <person name="Gonzalez-Halphen D."/>
            <person name="Hallmann A."/>
            <person name="Hanikenne M."/>
            <person name="Hippler M."/>
            <person name="Inwood W."/>
            <person name="Jabbari K."/>
            <person name="Kalanon M."/>
            <person name="Kuras R."/>
            <person name="Lefebvre P.A."/>
            <person name="Lemaire S.D."/>
            <person name="Lobanov A.V."/>
            <person name="Lohr M."/>
            <person name="Manuell A."/>
            <person name="Meier I."/>
            <person name="Mets L."/>
            <person name="Mittag M."/>
            <person name="Mittelmeier T."/>
            <person name="Moroney J.V."/>
            <person name="Moseley J."/>
            <person name="Napoli C."/>
            <person name="Nedelcu A.M."/>
            <person name="Niyogi K."/>
            <person name="Novoselov S.V."/>
            <person name="Paulsen I.T."/>
            <person name="Pazour G."/>
            <person name="Purton S."/>
            <person name="Ral J.P."/>
            <person name="Riano-Pachon D.M."/>
            <person name="Riekhof W."/>
            <person name="Rymarquis L."/>
            <person name="Schroda M."/>
            <person name="Stern D."/>
            <person name="Umen J."/>
            <person name="Willows R."/>
            <person name="Wilson N."/>
            <person name="Zimmer S.L."/>
            <person name="Allmer J."/>
            <person name="Balk J."/>
            <person name="Bisova K."/>
            <person name="Chen C.J."/>
            <person name="Elias M."/>
            <person name="Gendler K."/>
            <person name="Hauser C."/>
            <person name="Lamb M.R."/>
            <person name="Ledford H."/>
            <person name="Long J.C."/>
            <person name="Minagawa J."/>
            <person name="Page M.D."/>
            <person name="Pan J."/>
            <person name="Pootakham W."/>
            <person name="Roje S."/>
            <person name="Rose A."/>
            <person name="Stahlberg E."/>
            <person name="Terauchi A.M."/>
            <person name="Yang P."/>
            <person name="Ball S."/>
            <person name="Bowler C."/>
            <person name="Dieckmann C.L."/>
            <person name="Gladyshev V.N."/>
            <person name="Green P."/>
            <person name="Jorgensen R."/>
            <person name="Mayfield S."/>
            <person name="Mueller-Roeber B."/>
            <person name="Rajamani S."/>
            <person name="Sayre R.T."/>
            <person name="Brokstein P."/>
            <person name="Dubchak I."/>
            <person name="Goodstein D."/>
            <person name="Hornick L."/>
            <person name="Huang Y.W."/>
            <person name="Jhaveri J."/>
            <person name="Luo Y."/>
            <person name="Martinez D."/>
            <person name="Ngau W.C."/>
            <person name="Otillar B."/>
            <person name="Poliakov A."/>
            <person name="Porter A."/>
            <person name="Szajkowski L."/>
            <person name="Werner G."/>
            <person name="Zhou K."/>
            <person name="Grigoriev I.V."/>
            <person name="Rokhsar D.S."/>
            <person name="Grossman A.R."/>
        </authorList>
    </citation>
    <scope>NUCLEOTIDE SEQUENCE [LARGE SCALE GENOMIC DNA]</scope>
    <source>
        <strain evidence="6">CC-503</strain>
    </source>
</reference>
<feature type="domain" description="Ubiquitin-like" evidence="4">
    <location>
        <begin position="4"/>
        <end position="80"/>
    </location>
</feature>
<dbReference type="FunCoup" id="A0A2K3CUT1">
    <property type="interactions" value="424"/>
</dbReference>
<protein>
    <recommendedName>
        <fullName evidence="4">Ubiquitin-like domain-containing protein</fullName>
    </recommendedName>
</protein>
<dbReference type="SMART" id="SM00213">
    <property type="entry name" value="UBQ"/>
    <property type="match status" value="1"/>
</dbReference>
<dbReference type="GO" id="GO:0005930">
    <property type="term" value="C:axoneme"/>
    <property type="evidence" value="ECO:0007669"/>
    <property type="project" value="UniProtKB-SubCell"/>
</dbReference>
<dbReference type="InParanoid" id="A0A2K3CUT1"/>
<evidence type="ECO:0000256" key="2">
    <source>
        <dbReference type="ARBA" id="ARBA00022614"/>
    </source>
</evidence>
<dbReference type="InterPro" id="IPR029071">
    <property type="entry name" value="Ubiquitin-like_domsf"/>
</dbReference>
<dbReference type="ExpressionAtlas" id="A0A2K3CUT1">
    <property type="expression patterns" value="baseline and differential"/>
</dbReference>
<keyword evidence="6" id="KW-1185">Reference proteome</keyword>
<dbReference type="PROSITE" id="PS50053">
    <property type="entry name" value="UBIQUITIN_2"/>
    <property type="match status" value="1"/>
</dbReference>
<comment type="subcellular location">
    <subcellularLocation>
        <location evidence="1">Cytoplasm</location>
        <location evidence="1">Cytoskeleton</location>
        <location evidence="1">Cilium axoneme</location>
    </subcellularLocation>
</comment>
<dbReference type="GO" id="GO:0035556">
    <property type="term" value="P:intracellular signal transduction"/>
    <property type="evidence" value="ECO:0000318"/>
    <property type="project" value="GO_Central"/>
</dbReference>
<dbReference type="InterPro" id="IPR032675">
    <property type="entry name" value="LRR_dom_sf"/>
</dbReference>
<evidence type="ECO:0000256" key="3">
    <source>
        <dbReference type="ARBA" id="ARBA00022737"/>
    </source>
</evidence>
<dbReference type="Pfam" id="PF00240">
    <property type="entry name" value="ubiquitin"/>
    <property type="match status" value="1"/>
</dbReference>
<dbReference type="OrthoDB" id="2187496at2759"/>
<dbReference type="InterPro" id="IPR055414">
    <property type="entry name" value="LRR_R13L4/SHOC2-like"/>
</dbReference>
<organism evidence="5 6">
    <name type="scientific">Chlamydomonas reinhardtii</name>
    <name type="common">Chlamydomonas smithii</name>
    <dbReference type="NCBI Taxonomy" id="3055"/>
    <lineage>
        <taxon>Eukaryota</taxon>
        <taxon>Viridiplantae</taxon>
        <taxon>Chlorophyta</taxon>
        <taxon>core chlorophytes</taxon>
        <taxon>Chlorophyceae</taxon>
        <taxon>CS clade</taxon>
        <taxon>Chlamydomonadales</taxon>
        <taxon>Chlamydomonadaceae</taxon>
        <taxon>Chlamydomonas</taxon>
    </lineage>
</organism>
<dbReference type="Proteomes" id="UP000006906">
    <property type="component" value="Chromosome 16"/>
</dbReference>
<gene>
    <name evidence="5" type="ORF">CHLRE_16g684800v5</name>
</gene>
<proteinExistence type="predicted"/>
<sequence>MAESQWTIHVKHGSQSLELQIDANSKVSDLHERLQTLTGAFVRKQKLIHKGKVLAPNLELTKAGLASGAKLMLLLSDAGAVPTQGQAALQQAKKAKQDEAAARVKELYAQAKGMGGAASAAIAAAAAADATRAAAAAAGPAIEWTERKRNWEKTGIISLRDLGLTAAPDDLFEPAPSTASGYAASATSTASTSGTTATAAGSAAPGLTGARVADLSHNRLHRLPASLARLSCLHTLRLDANGLTSGTMPWEALGSLTGLTALTLSSNLMDVLPDAAVSGLKALQVLSLSGNQLRALPEALGALSALEVLSADDNKLEALPGSLGGCGALSELSAERNFIRELPEQLGRLQKLRSLRLDSNRIASVPPTLLKDCGSLAVLSLQDNPITADQLRSTPGFKDYDARRVALCNKQLDAKVSAHATRTFTEGAEDRQWQRYASGQGGGGGQQGGGR</sequence>
<dbReference type="SMART" id="SM00369">
    <property type="entry name" value="LRR_TYP"/>
    <property type="match status" value="5"/>
</dbReference>
<dbReference type="Gene3D" id="3.80.10.10">
    <property type="entry name" value="Ribonuclease Inhibitor"/>
    <property type="match status" value="1"/>
</dbReference>
<dbReference type="InterPro" id="IPR003591">
    <property type="entry name" value="Leu-rich_rpt_typical-subtyp"/>
</dbReference>
<keyword evidence="3" id="KW-0677">Repeat</keyword>
<dbReference type="OMA" id="WGEFDER"/>
<dbReference type="PANTHER" id="PTHR48051">
    <property type="match status" value="1"/>
</dbReference>
<evidence type="ECO:0000256" key="1">
    <source>
        <dbReference type="ARBA" id="ARBA00004430"/>
    </source>
</evidence>
<dbReference type="AlphaFoldDB" id="A0A2K3CUT1"/>
<dbReference type="Pfam" id="PF23598">
    <property type="entry name" value="LRR_14"/>
    <property type="match status" value="1"/>
</dbReference>
<accession>A0A2K3CUT1</accession>
<evidence type="ECO:0000259" key="4">
    <source>
        <dbReference type="PROSITE" id="PS50053"/>
    </source>
</evidence>
<dbReference type="SUPFAM" id="SSF54236">
    <property type="entry name" value="Ubiquitin-like"/>
    <property type="match status" value="1"/>
</dbReference>
<dbReference type="RefSeq" id="XP_042915948.1">
    <property type="nucleotide sequence ID" value="XM_043071523.1"/>
</dbReference>
<name>A0A2K3CUT1_CHLRE</name>
<dbReference type="InterPro" id="IPR000626">
    <property type="entry name" value="Ubiquitin-like_dom"/>
</dbReference>
<dbReference type="GeneID" id="5717623"/>
<dbReference type="SUPFAM" id="SSF52058">
    <property type="entry name" value="L domain-like"/>
    <property type="match status" value="1"/>
</dbReference>
<dbReference type="Gramene" id="PNW72042">
    <property type="protein sequence ID" value="PNW72042"/>
    <property type="gene ID" value="CHLRE_16g684800v5"/>
</dbReference>
<evidence type="ECO:0000313" key="5">
    <source>
        <dbReference type="EMBL" id="PNW72042.1"/>
    </source>
</evidence>
<dbReference type="SMART" id="SM00364">
    <property type="entry name" value="LRR_BAC"/>
    <property type="match status" value="4"/>
</dbReference>
<dbReference type="PaxDb" id="3055-EDP04577"/>
<dbReference type="Gene3D" id="3.10.20.90">
    <property type="entry name" value="Phosphatidylinositol 3-kinase Catalytic Subunit, Chain A, domain 1"/>
    <property type="match status" value="1"/>
</dbReference>
<dbReference type="PANTHER" id="PTHR48051:SF1">
    <property type="entry name" value="RAS SUPPRESSOR PROTEIN 1"/>
    <property type="match status" value="1"/>
</dbReference>
<evidence type="ECO:0000313" key="6">
    <source>
        <dbReference type="Proteomes" id="UP000006906"/>
    </source>
</evidence>